<gene>
    <name evidence="1" type="ORF">LLY24_15245</name>
</gene>
<reference evidence="1" key="1">
    <citation type="submission" date="2021-11" db="EMBL/GenBank/DDBJ databases">
        <title>Halomonas sp., isolated from a coastal aquaculture zone in Dongshan Bay.</title>
        <authorList>
            <person name="Lin W."/>
        </authorList>
    </citation>
    <scope>NUCLEOTIDE SEQUENCE</scope>
    <source>
        <strain evidence="1">Yzlin-01</strain>
    </source>
</reference>
<proteinExistence type="predicted"/>
<organism evidence="1 2">
    <name type="scientific">Halomonas dongshanensis</name>
    <dbReference type="NCBI Taxonomy" id="2890835"/>
    <lineage>
        <taxon>Bacteria</taxon>
        <taxon>Pseudomonadati</taxon>
        <taxon>Pseudomonadota</taxon>
        <taxon>Gammaproteobacteria</taxon>
        <taxon>Oceanospirillales</taxon>
        <taxon>Halomonadaceae</taxon>
        <taxon>Halomonas</taxon>
    </lineage>
</organism>
<keyword evidence="2" id="KW-1185">Reference proteome</keyword>
<comment type="caution">
    <text evidence="1">The sequence shown here is derived from an EMBL/GenBank/DDBJ whole genome shotgun (WGS) entry which is preliminary data.</text>
</comment>
<accession>A0ABT2EGH6</accession>
<evidence type="ECO:0000313" key="1">
    <source>
        <dbReference type="EMBL" id="MCS2610671.1"/>
    </source>
</evidence>
<evidence type="ECO:0008006" key="3">
    <source>
        <dbReference type="Google" id="ProtNLM"/>
    </source>
</evidence>
<name>A0ABT2EGH6_9GAMM</name>
<protein>
    <recommendedName>
        <fullName evidence="3">Nif11 domain-containing protein</fullName>
    </recommendedName>
</protein>
<sequence length="69" mass="7837">MSLIEQLSDERTRAFAQHCIEKKSTEELREMTNTAGDESEMKHWEISQGQWEEAVAAALADQEAQEGEP</sequence>
<dbReference type="Proteomes" id="UP001165542">
    <property type="component" value="Unassembled WGS sequence"/>
</dbReference>
<dbReference type="EMBL" id="JAJISC010000007">
    <property type="protein sequence ID" value="MCS2610671.1"/>
    <property type="molecule type" value="Genomic_DNA"/>
</dbReference>
<evidence type="ECO:0000313" key="2">
    <source>
        <dbReference type="Proteomes" id="UP001165542"/>
    </source>
</evidence>
<dbReference type="RefSeq" id="WP_259037157.1">
    <property type="nucleotide sequence ID" value="NZ_JAJISC010000007.1"/>
</dbReference>